<dbReference type="PANTHER" id="PTHR24056">
    <property type="entry name" value="CELL DIVISION PROTEIN KINASE"/>
    <property type="match status" value="1"/>
</dbReference>
<evidence type="ECO:0000259" key="4">
    <source>
        <dbReference type="PROSITE" id="PS50011"/>
    </source>
</evidence>
<dbReference type="Gene3D" id="3.30.200.20">
    <property type="entry name" value="Phosphorylase Kinase, domain 1"/>
    <property type="match status" value="1"/>
</dbReference>
<dbReference type="GO" id="GO:0005524">
    <property type="term" value="F:ATP binding"/>
    <property type="evidence" value="ECO:0007669"/>
    <property type="project" value="UniProtKB-KW"/>
</dbReference>
<proteinExistence type="inferred from homology"/>
<dbReference type="GeneID" id="30033179"/>
<keyword evidence="6" id="KW-1185">Reference proteome</keyword>
<reference evidence="5 6" key="1">
    <citation type="submission" date="2016-02" db="EMBL/GenBank/DDBJ databases">
        <title>Complete genome sequence and transcriptome regulation of the pentose utilising yeast Sugiyamaella lignohabitans.</title>
        <authorList>
            <person name="Bellasio M."/>
            <person name="Peymann A."/>
            <person name="Valli M."/>
            <person name="Sipitzky M."/>
            <person name="Graf A."/>
            <person name="Sauer M."/>
            <person name="Marx H."/>
            <person name="Mattanovich D."/>
        </authorList>
    </citation>
    <scope>NUCLEOTIDE SEQUENCE [LARGE SCALE GENOMIC DNA]</scope>
    <source>
        <strain evidence="5 6">CBS 10342</strain>
    </source>
</reference>
<keyword evidence="5" id="KW-0418">Kinase</keyword>
<keyword evidence="3" id="KW-0067">ATP-binding</keyword>
<evidence type="ECO:0000256" key="3">
    <source>
        <dbReference type="ARBA" id="ARBA00022840"/>
    </source>
</evidence>
<dbReference type="GO" id="GO:0005634">
    <property type="term" value="C:nucleus"/>
    <property type="evidence" value="ECO:0007669"/>
    <property type="project" value="TreeGrafter"/>
</dbReference>
<evidence type="ECO:0000313" key="5">
    <source>
        <dbReference type="EMBL" id="ANB13103.1"/>
    </source>
</evidence>
<evidence type="ECO:0000313" key="6">
    <source>
        <dbReference type="Proteomes" id="UP000189580"/>
    </source>
</evidence>
<dbReference type="PANTHER" id="PTHR24056:SF508">
    <property type="entry name" value="CYCLIN-DEPENDENT KINASE 10"/>
    <property type="match status" value="1"/>
</dbReference>
<dbReference type="OrthoDB" id="413582at2759"/>
<dbReference type="AlphaFoldDB" id="A0A167DNF8"/>
<evidence type="ECO:0000256" key="1">
    <source>
        <dbReference type="ARBA" id="ARBA00006485"/>
    </source>
</evidence>
<dbReference type="InterPro" id="IPR050108">
    <property type="entry name" value="CDK"/>
</dbReference>
<evidence type="ECO:0000256" key="2">
    <source>
        <dbReference type="ARBA" id="ARBA00022741"/>
    </source>
</evidence>
<keyword evidence="5" id="KW-0808">Transferase</keyword>
<dbReference type="Proteomes" id="UP000189580">
    <property type="component" value="Chromosome a"/>
</dbReference>
<name>A0A167DNF8_9ASCO</name>
<dbReference type="InterPro" id="IPR008271">
    <property type="entry name" value="Ser/Thr_kinase_AS"/>
</dbReference>
<dbReference type="PROSITE" id="PS00108">
    <property type="entry name" value="PROTEIN_KINASE_ST"/>
    <property type="match status" value="1"/>
</dbReference>
<feature type="domain" description="Protein kinase" evidence="4">
    <location>
        <begin position="4"/>
        <end position="327"/>
    </location>
</feature>
<dbReference type="InterPro" id="IPR000719">
    <property type="entry name" value="Prot_kinase_dom"/>
</dbReference>
<dbReference type="GO" id="GO:0004674">
    <property type="term" value="F:protein serine/threonine kinase activity"/>
    <property type="evidence" value="ECO:0007669"/>
    <property type="project" value="TreeGrafter"/>
</dbReference>
<dbReference type="SUPFAM" id="SSF56112">
    <property type="entry name" value="Protein kinase-like (PK-like)"/>
    <property type="match status" value="1"/>
</dbReference>
<dbReference type="RefSeq" id="XP_018735580.1">
    <property type="nucleotide sequence ID" value="XM_018878258.1"/>
</dbReference>
<gene>
    <name evidence="5" type="primary">CAK1</name>
    <name evidence="5" type="ORF">AWJ20_1383</name>
</gene>
<dbReference type="Pfam" id="PF00069">
    <property type="entry name" value="Pkinase"/>
    <property type="match status" value="1"/>
</dbReference>
<keyword evidence="2" id="KW-0547">Nucleotide-binding</keyword>
<dbReference type="GO" id="GO:0007346">
    <property type="term" value="P:regulation of mitotic cell cycle"/>
    <property type="evidence" value="ECO:0007669"/>
    <property type="project" value="TreeGrafter"/>
</dbReference>
<dbReference type="Gene3D" id="1.10.510.10">
    <property type="entry name" value="Transferase(Phosphotransferase) domain 1"/>
    <property type="match status" value="1"/>
</dbReference>
<dbReference type="PROSITE" id="PS50011">
    <property type="entry name" value="PROTEIN_KINASE_DOM"/>
    <property type="match status" value="1"/>
</dbReference>
<dbReference type="EMBL" id="CP014501">
    <property type="protein sequence ID" value="ANB13103.1"/>
    <property type="molecule type" value="Genomic_DNA"/>
</dbReference>
<dbReference type="InterPro" id="IPR011009">
    <property type="entry name" value="Kinase-like_dom_sf"/>
</dbReference>
<organism evidence="5 6">
    <name type="scientific">Sugiyamaella lignohabitans</name>
    <dbReference type="NCBI Taxonomy" id="796027"/>
    <lineage>
        <taxon>Eukaryota</taxon>
        <taxon>Fungi</taxon>
        <taxon>Dikarya</taxon>
        <taxon>Ascomycota</taxon>
        <taxon>Saccharomycotina</taxon>
        <taxon>Dipodascomycetes</taxon>
        <taxon>Dipodascales</taxon>
        <taxon>Trichomonascaceae</taxon>
        <taxon>Sugiyamaella</taxon>
    </lineage>
</organism>
<dbReference type="KEGG" id="slb:AWJ20_1383"/>
<protein>
    <submittedName>
        <fullName evidence="5">Cyclin-dependent protein kinase-activating kinase CAK1</fullName>
    </submittedName>
</protein>
<dbReference type="SMART" id="SM00220">
    <property type="entry name" value="S_TKc"/>
    <property type="match status" value="1"/>
</dbReference>
<comment type="similarity">
    <text evidence="1">Belongs to the protein kinase superfamily. CMGC Ser/Thr protein kinase family. CDC2/CDKX subfamily.</text>
</comment>
<accession>A0A167DNF8</accession>
<sequence length="330" mass="37103">MDRYTKIKKVGHGLFSEVYSARLANPTTATGGIDVKSNDTSLVALKITIPEDERPPHNSKNELRILNKIQENKSPNKKYIISLLDTFTHSAEEFELILVLPYLQYNLHSVLHSHRKAKYPRGWHNKLPVRRSYEIILEICKGLEFLHDECGIIHRDIKPENILFDSLTGQPVIIDFGISWIGPDNNCTEPPSNKITDVGTTVYRAPELLFGITSYSSAIDMWALGCVASLMFSYDGMNMFEPYKGELALFCSQTEILGAPTVETWPEIAGIDSFTHMNFNSNPLPNLACRVPLAPDEFVPVISGLLTFESTQRTTASKLRKLLEQFLSGL</sequence>